<gene>
    <name evidence="1" type="ORF">OCTVUL_1B010761</name>
</gene>
<sequence>MPSIQLETIMDLNDRVDNLLQGNNLWGSVCEERRQENSEQWQQETSTSNNRLYQQTYSLTNTSIYM</sequence>
<keyword evidence="2" id="KW-1185">Reference proteome</keyword>
<accession>A0AA36FLU1</accession>
<evidence type="ECO:0000313" key="2">
    <source>
        <dbReference type="Proteomes" id="UP001162480"/>
    </source>
</evidence>
<dbReference type="EMBL" id="OX597840">
    <property type="protein sequence ID" value="CAI9741679.1"/>
    <property type="molecule type" value="Genomic_DNA"/>
</dbReference>
<proteinExistence type="predicted"/>
<dbReference type="Proteomes" id="UP001162480">
    <property type="component" value="Chromosome 27"/>
</dbReference>
<protein>
    <submittedName>
        <fullName evidence="1">Uncharacterized protein</fullName>
    </submittedName>
</protein>
<organism evidence="1 2">
    <name type="scientific">Octopus vulgaris</name>
    <name type="common">Common octopus</name>
    <dbReference type="NCBI Taxonomy" id="6645"/>
    <lineage>
        <taxon>Eukaryota</taxon>
        <taxon>Metazoa</taxon>
        <taxon>Spiralia</taxon>
        <taxon>Lophotrochozoa</taxon>
        <taxon>Mollusca</taxon>
        <taxon>Cephalopoda</taxon>
        <taxon>Coleoidea</taxon>
        <taxon>Octopodiformes</taxon>
        <taxon>Octopoda</taxon>
        <taxon>Incirrata</taxon>
        <taxon>Octopodidae</taxon>
        <taxon>Octopus</taxon>
    </lineage>
</organism>
<dbReference type="AlphaFoldDB" id="A0AA36FLU1"/>
<name>A0AA36FLU1_OCTVU</name>
<reference evidence="1" key="1">
    <citation type="submission" date="2023-08" db="EMBL/GenBank/DDBJ databases">
        <authorList>
            <person name="Alioto T."/>
            <person name="Alioto T."/>
            <person name="Gomez Garrido J."/>
        </authorList>
    </citation>
    <scope>NUCLEOTIDE SEQUENCE</scope>
</reference>
<evidence type="ECO:0000313" key="1">
    <source>
        <dbReference type="EMBL" id="CAI9741679.1"/>
    </source>
</evidence>